<sequence length="332" mass="36291">MSEHASEHGSEHGWVSLHAFHQGDQDRLLREAVAPLARELTDGGRIAGWFFLRYWDGGPHVRLRALPSAGTPPEEIEQAFTKHVGAYLRDHPSEPSMGEDEYARTAEMLASWEEVEPGFATLQPNDTVVPVPYRREHDRYGYGAAIEAVERHFTDSSELAMRLLVSGASAGERSTAAFAMLLLAWLTCEPDPARLVGWISSAPRREDPAAPLAPPPEPDAERLDKGVAVARRMRALTTLDPGHPGKGLLVEWLRSVRTLRGALQEELDRGALRPPPSGWEGPGRVVADLSVLTVVDICAHLVCNRLAVDLPAEIGLRRLAVAALESITEKGS</sequence>
<comment type="caution">
    <text evidence="2">The sequence shown here is derived from an EMBL/GenBank/DDBJ whole genome shotgun (WGS) entry which is preliminary data.</text>
</comment>
<name>A0A7K1KT11_9ACTN</name>
<reference evidence="2 3" key="1">
    <citation type="submission" date="2019-11" db="EMBL/GenBank/DDBJ databases">
        <authorList>
            <person name="Cao P."/>
        </authorList>
    </citation>
    <scope>NUCLEOTIDE SEQUENCE [LARGE SCALE GENOMIC DNA]</scope>
    <source>
        <strain evidence="2 3">NEAU-AAG5</strain>
    </source>
</reference>
<proteinExistence type="predicted"/>
<feature type="domain" description="Thiopeptide-type bacteriocin biosynthesis" evidence="1">
    <location>
        <begin position="14"/>
        <end position="318"/>
    </location>
</feature>
<dbReference type="Pfam" id="PF14028">
    <property type="entry name" value="Lant_dehydr_C"/>
    <property type="match status" value="1"/>
</dbReference>
<dbReference type="EMBL" id="WOFH01000001">
    <property type="protein sequence ID" value="MUN35309.1"/>
    <property type="molecule type" value="Genomic_DNA"/>
</dbReference>
<protein>
    <recommendedName>
        <fullName evidence="1">Thiopeptide-type bacteriocin biosynthesis domain-containing protein</fullName>
    </recommendedName>
</protein>
<gene>
    <name evidence="2" type="ORF">GNZ18_01640</name>
</gene>
<accession>A0A7K1KT11</accession>
<dbReference type="InterPro" id="IPR023809">
    <property type="entry name" value="Thiopep_bacteriocin_synth_dom"/>
</dbReference>
<dbReference type="AlphaFoldDB" id="A0A7K1KT11"/>
<evidence type="ECO:0000313" key="3">
    <source>
        <dbReference type="Proteomes" id="UP000432015"/>
    </source>
</evidence>
<evidence type="ECO:0000259" key="1">
    <source>
        <dbReference type="Pfam" id="PF14028"/>
    </source>
</evidence>
<organism evidence="2 3">
    <name type="scientific">Actinomadura litoris</name>
    <dbReference type="NCBI Taxonomy" id="2678616"/>
    <lineage>
        <taxon>Bacteria</taxon>
        <taxon>Bacillati</taxon>
        <taxon>Actinomycetota</taxon>
        <taxon>Actinomycetes</taxon>
        <taxon>Streptosporangiales</taxon>
        <taxon>Thermomonosporaceae</taxon>
        <taxon>Actinomadura</taxon>
    </lineage>
</organism>
<keyword evidence="3" id="KW-1185">Reference proteome</keyword>
<dbReference type="Proteomes" id="UP000432015">
    <property type="component" value="Unassembled WGS sequence"/>
</dbReference>
<dbReference type="RefSeq" id="WP_156214267.1">
    <property type="nucleotide sequence ID" value="NZ_WOFH01000001.1"/>
</dbReference>
<evidence type="ECO:0000313" key="2">
    <source>
        <dbReference type="EMBL" id="MUN35309.1"/>
    </source>
</evidence>